<dbReference type="Pfam" id="PF00646">
    <property type="entry name" value="F-box"/>
    <property type="match status" value="1"/>
</dbReference>
<reference evidence="2 3" key="1">
    <citation type="journal article" date="2021" name="Comput. Struct. Biotechnol. J.">
        <title>De novo genome assembly of the potent medicinal plant Rehmannia glutinosa using nanopore technology.</title>
        <authorList>
            <person name="Ma L."/>
            <person name="Dong C."/>
            <person name="Song C."/>
            <person name="Wang X."/>
            <person name="Zheng X."/>
            <person name="Niu Y."/>
            <person name="Chen S."/>
            <person name="Feng W."/>
        </authorList>
    </citation>
    <scope>NUCLEOTIDE SEQUENCE [LARGE SCALE GENOMIC DNA]</scope>
    <source>
        <strain evidence="2">DH-2019</strain>
    </source>
</reference>
<dbReference type="InterPro" id="IPR050796">
    <property type="entry name" value="SCF_F-box_component"/>
</dbReference>
<comment type="caution">
    <text evidence="2">The sequence shown here is derived from an EMBL/GenBank/DDBJ whole genome shotgun (WGS) entry which is preliminary data.</text>
</comment>
<sequence length="363" mass="41936">MEIHSISIPKLPDDVIIEILSRLPVQSILKFRCVCKSWLSSISSQKFVKTHLKNSKKDSDFRQHRIMLNCRGNFKQFSVRSLLYEPIIDTFDTNDVAHNPTKSVNWVVGSCDGLICVATNKKDLILWNPSTRIFKRLPDFGVEINQSGYFAYGLGFDKSSDDYKIVGFFNNSWFLFEVTVKVYSLKSDQWKTIKSFEGRWLMDDPATFVNGKLYWIANFELELKSIWDIVFLDLETEEYGILQVPDYVKDCLYSKLGASGECLYVLCNHLTSADLWIMHDCGIGKETWTKMVSVPYNDDFWMNSYKREFYVLKNGEVLLHSGSKFLIFDTKDGSFRYPEIRSSCDFMAASTYVESLVSPVGLR</sequence>
<dbReference type="SUPFAM" id="SSF81383">
    <property type="entry name" value="F-box domain"/>
    <property type="match status" value="1"/>
</dbReference>
<gene>
    <name evidence="2" type="ORF">DH2020_004390</name>
</gene>
<evidence type="ECO:0000313" key="3">
    <source>
        <dbReference type="Proteomes" id="UP001318860"/>
    </source>
</evidence>
<dbReference type="SUPFAM" id="SSF50965">
    <property type="entry name" value="Galactose oxidase, central domain"/>
    <property type="match status" value="1"/>
</dbReference>
<dbReference type="Proteomes" id="UP001318860">
    <property type="component" value="Unassembled WGS sequence"/>
</dbReference>
<dbReference type="CDD" id="cd22157">
    <property type="entry name" value="F-box_AtFBW1-like"/>
    <property type="match status" value="1"/>
</dbReference>
<dbReference type="SMART" id="SM00256">
    <property type="entry name" value="FBOX"/>
    <property type="match status" value="1"/>
</dbReference>
<dbReference type="InterPro" id="IPR006527">
    <property type="entry name" value="F-box-assoc_dom_typ1"/>
</dbReference>
<dbReference type="Gene3D" id="1.20.1280.50">
    <property type="match status" value="1"/>
</dbReference>
<organism evidence="2 3">
    <name type="scientific">Rehmannia glutinosa</name>
    <name type="common">Chinese foxglove</name>
    <dbReference type="NCBI Taxonomy" id="99300"/>
    <lineage>
        <taxon>Eukaryota</taxon>
        <taxon>Viridiplantae</taxon>
        <taxon>Streptophyta</taxon>
        <taxon>Embryophyta</taxon>
        <taxon>Tracheophyta</taxon>
        <taxon>Spermatophyta</taxon>
        <taxon>Magnoliopsida</taxon>
        <taxon>eudicotyledons</taxon>
        <taxon>Gunneridae</taxon>
        <taxon>Pentapetalae</taxon>
        <taxon>asterids</taxon>
        <taxon>lamiids</taxon>
        <taxon>Lamiales</taxon>
        <taxon>Orobanchaceae</taxon>
        <taxon>Rehmannieae</taxon>
        <taxon>Rehmannia</taxon>
    </lineage>
</organism>
<dbReference type="PANTHER" id="PTHR31672">
    <property type="entry name" value="BNACNNG10540D PROTEIN"/>
    <property type="match status" value="1"/>
</dbReference>
<dbReference type="InterPro" id="IPR011043">
    <property type="entry name" value="Gal_Oxase/kelch_b-propeller"/>
</dbReference>
<dbReference type="InterPro" id="IPR036047">
    <property type="entry name" value="F-box-like_dom_sf"/>
</dbReference>
<feature type="domain" description="F-box" evidence="1">
    <location>
        <begin position="5"/>
        <end position="51"/>
    </location>
</feature>
<accession>A0ABR0XQ11</accession>
<keyword evidence="3" id="KW-1185">Reference proteome</keyword>
<evidence type="ECO:0000313" key="2">
    <source>
        <dbReference type="EMBL" id="KAK6161009.1"/>
    </source>
</evidence>
<dbReference type="NCBIfam" id="TIGR01640">
    <property type="entry name" value="F_box_assoc_1"/>
    <property type="match status" value="1"/>
</dbReference>
<dbReference type="InterPro" id="IPR001810">
    <property type="entry name" value="F-box_dom"/>
</dbReference>
<dbReference type="PANTHER" id="PTHR31672:SF13">
    <property type="entry name" value="F-BOX PROTEIN CPR30-LIKE"/>
    <property type="match status" value="1"/>
</dbReference>
<evidence type="ECO:0000259" key="1">
    <source>
        <dbReference type="PROSITE" id="PS50181"/>
    </source>
</evidence>
<dbReference type="InterPro" id="IPR017451">
    <property type="entry name" value="F-box-assoc_interact_dom"/>
</dbReference>
<dbReference type="EMBL" id="JABTTQ020000003">
    <property type="protein sequence ID" value="KAK6161009.1"/>
    <property type="molecule type" value="Genomic_DNA"/>
</dbReference>
<protein>
    <recommendedName>
        <fullName evidence="1">F-box domain-containing protein</fullName>
    </recommendedName>
</protein>
<dbReference type="Pfam" id="PF07734">
    <property type="entry name" value="FBA_1"/>
    <property type="match status" value="1"/>
</dbReference>
<name>A0ABR0XQ11_REHGL</name>
<dbReference type="PROSITE" id="PS50181">
    <property type="entry name" value="FBOX"/>
    <property type="match status" value="1"/>
</dbReference>
<proteinExistence type="predicted"/>